<evidence type="ECO:0000256" key="6">
    <source>
        <dbReference type="ARBA" id="ARBA00022833"/>
    </source>
</evidence>
<dbReference type="SMART" id="SM00184">
    <property type="entry name" value="RING"/>
    <property type="match status" value="1"/>
</dbReference>
<comment type="subcellular location">
    <subcellularLocation>
        <location evidence="8">Nucleus</location>
    </subcellularLocation>
</comment>
<evidence type="ECO:0000256" key="2">
    <source>
        <dbReference type="ARBA" id="ARBA00009161"/>
    </source>
</evidence>
<dbReference type="GO" id="GO:0034247">
    <property type="term" value="P:snoRNA splicing"/>
    <property type="evidence" value="ECO:0007669"/>
    <property type="project" value="TreeGrafter"/>
</dbReference>
<comment type="subunit">
    <text evidence="3 8">Associated with the spliceosome.</text>
</comment>
<dbReference type="PROSITE" id="PS50089">
    <property type="entry name" value="ZF_RING_2"/>
    <property type="match status" value="1"/>
</dbReference>
<dbReference type="GeneID" id="54298043"/>
<dbReference type="SUPFAM" id="SSF90229">
    <property type="entry name" value="CCCH zinc finger"/>
    <property type="match status" value="1"/>
</dbReference>
<protein>
    <recommendedName>
        <fullName evidence="8">Pre-mRNA-splicing factor CWC24</fullName>
    </recommendedName>
</protein>
<feature type="region of interest" description="Disordered" evidence="9">
    <location>
        <begin position="112"/>
        <end position="160"/>
    </location>
</feature>
<feature type="compositionally biased region" description="Polar residues" evidence="9">
    <location>
        <begin position="139"/>
        <end position="148"/>
    </location>
</feature>
<dbReference type="FunFam" id="3.30.40.10:FF:000045">
    <property type="entry name" value="RING finger protein 113A"/>
    <property type="match status" value="1"/>
</dbReference>
<feature type="zinc finger region" description="C3H1-type" evidence="7">
    <location>
        <begin position="173"/>
        <end position="201"/>
    </location>
</feature>
<dbReference type="OrthoDB" id="25761at2759"/>
<comment type="similarity">
    <text evidence="2 8">Belongs to the CWC24 family.</text>
</comment>
<keyword evidence="8" id="KW-0539">Nucleus</keyword>
<gene>
    <name evidence="12" type="ORF">K452DRAFT_287850</name>
</gene>
<feature type="domain" description="C3H1-type" evidence="11">
    <location>
        <begin position="173"/>
        <end position="201"/>
    </location>
</feature>
<evidence type="ECO:0000259" key="10">
    <source>
        <dbReference type="PROSITE" id="PS50089"/>
    </source>
</evidence>
<evidence type="ECO:0000313" key="12">
    <source>
        <dbReference type="EMBL" id="KAF2141880.1"/>
    </source>
</evidence>
<keyword evidence="6 7" id="KW-0862">Zinc</keyword>
<dbReference type="SUPFAM" id="SSF57850">
    <property type="entry name" value="RING/U-box"/>
    <property type="match status" value="1"/>
</dbReference>
<feature type="domain" description="RING-type" evidence="10">
    <location>
        <begin position="261"/>
        <end position="298"/>
    </location>
</feature>
<feature type="compositionally biased region" description="Basic residues" evidence="9">
    <location>
        <begin position="7"/>
        <end position="21"/>
    </location>
</feature>
<dbReference type="InterPro" id="IPR001841">
    <property type="entry name" value="Znf_RING"/>
</dbReference>
<dbReference type="Gene3D" id="4.10.1000.10">
    <property type="entry name" value="Zinc finger, CCCH-type"/>
    <property type="match status" value="1"/>
</dbReference>
<dbReference type="PROSITE" id="PS00518">
    <property type="entry name" value="ZF_RING_1"/>
    <property type="match status" value="1"/>
</dbReference>
<dbReference type="CDD" id="cd16539">
    <property type="entry name" value="RING-HC_RNF113A_B"/>
    <property type="match status" value="1"/>
</dbReference>
<evidence type="ECO:0000256" key="3">
    <source>
        <dbReference type="ARBA" id="ARBA00011524"/>
    </source>
</evidence>
<dbReference type="PANTHER" id="PTHR12930">
    <property type="entry name" value="ZINC FINGER PROTEIN 183"/>
    <property type="match status" value="1"/>
</dbReference>
<feature type="region of interest" description="Disordered" evidence="9">
    <location>
        <begin position="1"/>
        <end position="73"/>
    </location>
</feature>
<dbReference type="InterPro" id="IPR000571">
    <property type="entry name" value="Znf_CCCH"/>
</dbReference>
<evidence type="ECO:0000256" key="1">
    <source>
        <dbReference type="ARBA" id="ARBA00003777"/>
    </source>
</evidence>
<dbReference type="SMART" id="SM00356">
    <property type="entry name" value="ZnF_C3H1"/>
    <property type="match status" value="1"/>
</dbReference>
<dbReference type="InterPro" id="IPR013083">
    <property type="entry name" value="Znf_RING/FYVE/PHD"/>
</dbReference>
<dbReference type="Pfam" id="PF13923">
    <property type="entry name" value="zf-C3HC4_2"/>
    <property type="match status" value="1"/>
</dbReference>
<evidence type="ECO:0000256" key="4">
    <source>
        <dbReference type="ARBA" id="ARBA00022723"/>
    </source>
</evidence>
<dbReference type="GO" id="GO:0008270">
    <property type="term" value="F:zinc ion binding"/>
    <property type="evidence" value="ECO:0007669"/>
    <property type="project" value="UniProtKB-KW"/>
</dbReference>
<keyword evidence="13" id="KW-1185">Reference proteome</keyword>
<dbReference type="EMBL" id="ML995486">
    <property type="protein sequence ID" value="KAF2141880.1"/>
    <property type="molecule type" value="Genomic_DNA"/>
</dbReference>
<evidence type="ECO:0000259" key="11">
    <source>
        <dbReference type="PROSITE" id="PS50103"/>
    </source>
</evidence>
<dbReference type="PANTHER" id="PTHR12930:SF0">
    <property type="entry name" value="RING FINGER PROTEIN 113B"/>
    <property type="match status" value="1"/>
</dbReference>
<sequence>MDGPIVFKKRSGKAQPRKAVARARSESESDSGSGGEDGVRSIKRRKTGGISGTSTAAQRPKSHVEGTTKYAADTTAAIKVTQDATKQSNWYDEGAADALSAQKLLGKTRAPAAGAGAAGGAAGGKEGSEGAAPDGTYKGQKNYSSFIQKNPDAPNRVGPVKAPTNVRIVTQIDYAPDVCKDYKQTGFCGFGDSCKFLHAREDYAAGWKLDKEWEINSKGKKAGGTTVASANRSGGAAAAGGEDAEKEEEENKLLEKIPFACVICKKPYTQPIVTNCGHYFCEKCALQRFRKSPSCAICGAGTGGRFNEAKNLKKLLDKKRDRIRKKKEKMREEGEEVSDGDEDKD</sequence>
<dbReference type="PROSITE" id="PS50103">
    <property type="entry name" value="ZF_C3H1"/>
    <property type="match status" value="1"/>
</dbReference>
<keyword evidence="5 7" id="KW-0863">Zinc-finger</keyword>
<proteinExistence type="inferred from homology"/>
<keyword evidence="8" id="KW-0747">Spliceosome</keyword>
<dbReference type="InterPro" id="IPR039971">
    <property type="entry name" value="CWC24-like"/>
</dbReference>
<dbReference type="GO" id="GO:0006397">
    <property type="term" value="P:mRNA processing"/>
    <property type="evidence" value="ECO:0007669"/>
    <property type="project" value="UniProtKB-KW"/>
</dbReference>
<keyword evidence="4 7" id="KW-0479">Metal-binding</keyword>
<dbReference type="Gene3D" id="3.30.40.10">
    <property type="entry name" value="Zinc/RING finger domain, C3HC4 (zinc finger)"/>
    <property type="match status" value="1"/>
</dbReference>
<keyword evidence="8" id="KW-0507">mRNA processing</keyword>
<dbReference type="InterPro" id="IPR017907">
    <property type="entry name" value="Znf_RING_CS"/>
</dbReference>
<name>A0A6A6BCL5_9PEZI</name>
<feature type="region of interest" description="Disordered" evidence="9">
    <location>
        <begin position="220"/>
        <end position="249"/>
    </location>
</feature>
<feature type="compositionally biased region" description="Acidic residues" evidence="9">
    <location>
        <begin position="333"/>
        <end position="345"/>
    </location>
</feature>
<dbReference type="GO" id="GO:0005684">
    <property type="term" value="C:U2-type spliceosomal complex"/>
    <property type="evidence" value="ECO:0007669"/>
    <property type="project" value="TreeGrafter"/>
</dbReference>
<organism evidence="12 13">
    <name type="scientific">Aplosporella prunicola CBS 121167</name>
    <dbReference type="NCBI Taxonomy" id="1176127"/>
    <lineage>
        <taxon>Eukaryota</taxon>
        <taxon>Fungi</taxon>
        <taxon>Dikarya</taxon>
        <taxon>Ascomycota</taxon>
        <taxon>Pezizomycotina</taxon>
        <taxon>Dothideomycetes</taxon>
        <taxon>Dothideomycetes incertae sedis</taxon>
        <taxon>Botryosphaeriales</taxon>
        <taxon>Aplosporellaceae</taxon>
        <taxon>Aplosporella</taxon>
    </lineage>
</organism>
<dbReference type="Proteomes" id="UP000799438">
    <property type="component" value="Unassembled WGS sequence"/>
</dbReference>
<dbReference type="Pfam" id="PF00642">
    <property type="entry name" value="zf-CCCH"/>
    <property type="match status" value="1"/>
</dbReference>
<accession>A0A6A6BCL5</accession>
<evidence type="ECO:0000313" key="13">
    <source>
        <dbReference type="Proteomes" id="UP000799438"/>
    </source>
</evidence>
<dbReference type="GO" id="GO:0003677">
    <property type="term" value="F:DNA binding"/>
    <property type="evidence" value="ECO:0007669"/>
    <property type="project" value="UniProtKB-UniRule"/>
</dbReference>
<feature type="compositionally biased region" description="Low complexity" evidence="9">
    <location>
        <begin position="228"/>
        <end position="241"/>
    </location>
</feature>
<keyword evidence="8" id="KW-0238">DNA-binding</keyword>
<evidence type="ECO:0000256" key="8">
    <source>
        <dbReference type="RuleBase" id="RU367110"/>
    </source>
</evidence>
<keyword evidence="8" id="KW-0508">mRNA splicing</keyword>
<evidence type="ECO:0000256" key="7">
    <source>
        <dbReference type="PROSITE-ProRule" id="PRU00723"/>
    </source>
</evidence>
<feature type="region of interest" description="Disordered" evidence="9">
    <location>
        <begin position="320"/>
        <end position="345"/>
    </location>
</feature>
<comment type="function">
    <text evidence="1 8">Involved in pre-mRNA splicing.</text>
</comment>
<dbReference type="InterPro" id="IPR036855">
    <property type="entry name" value="Znf_CCCH_sf"/>
</dbReference>
<evidence type="ECO:0000256" key="9">
    <source>
        <dbReference type="SAM" id="MobiDB-lite"/>
    </source>
</evidence>
<evidence type="ECO:0000256" key="5">
    <source>
        <dbReference type="ARBA" id="ARBA00022771"/>
    </source>
</evidence>
<dbReference type="RefSeq" id="XP_033397592.1">
    <property type="nucleotide sequence ID" value="XM_033540547.1"/>
</dbReference>
<dbReference type="AlphaFoldDB" id="A0A6A6BCL5"/>
<feature type="compositionally biased region" description="Gly residues" evidence="9">
    <location>
        <begin position="116"/>
        <end position="125"/>
    </location>
</feature>
<reference evidence="12" key="1">
    <citation type="journal article" date="2020" name="Stud. Mycol.">
        <title>101 Dothideomycetes genomes: a test case for predicting lifestyles and emergence of pathogens.</title>
        <authorList>
            <person name="Haridas S."/>
            <person name="Albert R."/>
            <person name="Binder M."/>
            <person name="Bloem J."/>
            <person name="Labutti K."/>
            <person name="Salamov A."/>
            <person name="Andreopoulos B."/>
            <person name="Baker S."/>
            <person name="Barry K."/>
            <person name="Bills G."/>
            <person name="Bluhm B."/>
            <person name="Cannon C."/>
            <person name="Castanera R."/>
            <person name="Culley D."/>
            <person name="Daum C."/>
            <person name="Ezra D."/>
            <person name="Gonzalez J."/>
            <person name="Henrissat B."/>
            <person name="Kuo A."/>
            <person name="Liang C."/>
            <person name="Lipzen A."/>
            <person name="Lutzoni F."/>
            <person name="Magnuson J."/>
            <person name="Mondo S."/>
            <person name="Nolan M."/>
            <person name="Ohm R."/>
            <person name="Pangilinan J."/>
            <person name="Park H.-J."/>
            <person name="Ramirez L."/>
            <person name="Alfaro M."/>
            <person name="Sun H."/>
            <person name="Tritt A."/>
            <person name="Yoshinaga Y."/>
            <person name="Zwiers L.-H."/>
            <person name="Turgeon B."/>
            <person name="Goodwin S."/>
            <person name="Spatafora J."/>
            <person name="Crous P."/>
            <person name="Grigoriev I."/>
        </authorList>
    </citation>
    <scope>NUCLEOTIDE SEQUENCE</scope>
    <source>
        <strain evidence="12">CBS 121167</strain>
    </source>
</reference>